<dbReference type="PANTHER" id="PTHR20922:SF13">
    <property type="entry name" value="DNL-TYPE ZINC FINGER PROTEIN"/>
    <property type="match status" value="1"/>
</dbReference>
<protein>
    <submittedName>
        <fullName evidence="7">Mitochondrial import protein Zim17</fullName>
    </submittedName>
</protein>
<dbReference type="PANTHER" id="PTHR20922">
    <property type="entry name" value="DNL-TYPE ZINC FINGER PROTEIN"/>
    <property type="match status" value="1"/>
</dbReference>
<feature type="region of interest" description="Disordered" evidence="5">
    <location>
        <begin position="187"/>
        <end position="209"/>
    </location>
</feature>
<feature type="compositionally biased region" description="Low complexity" evidence="5">
    <location>
        <begin position="71"/>
        <end position="84"/>
    </location>
</feature>
<name>A0ABR4IJT3_9EURO</name>
<evidence type="ECO:0000256" key="3">
    <source>
        <dbReference type="ARBA" id="ARBA00022833"/>
    </source>
</evidence>
<feature type="compositionally biased region" description="Basic and acidic residues" evidence="5">
    <location>
        <begin position="85"/>
        <end position="106"/>
    </location>
</feature>
<feature type="domain" description="DNL-type" evidence="6">
    <location>
        <begin position="104"/>
        <end position="199"/>
    </location>
</feature>
<comment type="caution">
    <text evidence="7">The sequence shown here is derived from an EMBL/GenBank/DDBJ whole genome shotgun (WGS) entry which is preliminary data.</text>
</comment>
<evidence type="ECO:0000313" key="8">
    <source>
        <dbReference type="Proteomes" id="UP001610335"/>
    </source>
</evidence>
<organism evidence="7 8">
    <name type="scientific">Aspergillus cavernicola</name>
    <dbReference type="NCBI Taxonomy" id="176166"/>
    <lineage>
        <taxon>Eukaryota</taxon>
        <taxon>Fungi</taxon>
        <taxon>Dikarya</taxon>
        <taxon>Ascomycota</taxon>
        <taxon>Pezizomycotina</taxon>
        <taxon>Eurotiomycetes</taxon>
        <taxon>Eurotiomycetidae</taxon>
        <taxon>Eurotiales</taxon>
        <taxon>Aspergillaceae</taxon>
        <taxon>Aspergillus</taxon>
        <taxon>Aspergillus subgen. Nidulantes</taxon>
    </lineage>
</organism>
<evidence type="ECO:0000259" key="6">
    <source>
        <dbReference type="PROSITE" id="PS51501"/>
    </source>
</evidence>
<dbReference type="Pfam" id="PF05180">
    <property type="entry name" value="zf-DNL"/>
    <property type="match status" value="1"/>
</dbReference>
<evidence type="ECO:0000256" key="1">
    <source>
        <dbReference type="ARBA" id="ARBA00022723"/>
    </source>
</evidence>
<evidence type="ECO:0000256" key="2">
    <source>
        <dbReference type="ARBA" id="ARBA00022771"/>
    </source>
</evidence>
<feature type="region of interest" description="Disordered" evidence="5">
    <location>
        <begin position="67"/>
        <end position="106"/>
    </location>
</feature>
<sequence>MQQTLCLSRSLRALHSSLPQPAISRVSRGASSRLYSQLTSNCHFTRLLVPTNLHKSSRIVPIPQITARFNSDTSSSRSPSPLTDRSSDPETDARNEAENRLRREQEPAYQLTFTCKPCGDRSSHRISKHGFHRGTVLIRCPGCENRHVISDNLKIFLDNTKNLDDLLSEQGQKITRGEVQGDMEFWDDGTVTKRGENETKSAEHETKLE</sequence>
<keyword evidence="3" id="KW-0862">Zinc</keyword>
<dbReference type="InterPro" id="IPR024158">
    <property type="entry name" value="Mt_import_TIM15"/>
</dbReference>
<dbReference type="InterPro" id="IPR007853">
    <property type="entry name" value="Znf_DNL-typ"/>
</dbReference>
<gene>
    <name evidence="7" type="ORF">BDW59DRAFT_58008</name>
</gene>
<proteinExistence type="predicted"/>
<evidence type="ECO:0000256" key="4">
    <source>
        <dbReference type="PROSITE-ProRule" id="PRU00834"/>
    </source>
</evidence>
<feature type="compositionally biased region" description="Basic and acidic residues" evidence="5">
    <location>
        <begin position="190"/>
        <end position="209"/>
    </location>
</feature>
<dbReference type="PROSITE" id="PS51501">
    <property type="entry name" value="ZF_DNL"/>
    <property type="match status" value="1"/>
</dbReference>
<dbReference type="Proteomes" id="UP001610335">
    <property type="component" value="Unassembled WGS sequence"/>
</dbReference>
<evidence type="ECO:0000313" key="7">
    <source>
        <dbReference type="EMBL" id="KAL2827142.1"/>
    </source>
</evidence>
<keyword evidence="1" id="KW-0479">Metal-binding</keyword>
<accession>A0ABR4IJT3</accession>
<evidence type="ECO:0000256" key="5">
    <source>
        <dbReference type="SAM" id="MobiDB-lite"/>
    </source>
</evidence>
<keyword evidence="8" id="KW-1185">Reference proteome</keyword>
<dbReference type="EMBL" id="JBFXLS010000026">
    <property type="protein sequence ID" value="KAL2827142.1"/>
    <property type="molecule type" value="Genomic_DNA"/>
</dbReference>
<reference evidence="7 8" key="1">
    <citation type="submission" date="2024-07" db="EMBL/GenBank/DDBJ databases">
        <title>Section-level genome sequencing and comparative genomics of Aspergillus sections Usti and Cavernicolus.</title>
        <authorList>
            <consortium name="Lawrence Berkeley National Laboratory"/>
            <person name="Nybo J.L."/>
            <person name="Vesth T.C."/>
            <person name="Theobald S."/>
            <person name="Frisvad J.C."/>
            <person name="Larsen T.O."/>
            <person name="Kjaerboelling I."/>
            <person name="Rothschild-Mancinelli K."/>
            <person name="Lyhne E.K."/>
            <person name="Kogle M.E."/>
            <person name="Barry K."/>
            <person name="Clum A."/>
            <person name="Na H."/>
            <person name="Ledsgaard L."/>
            <person name="Lin J."/>
            <person name="Lipzen A."/>
            <person name="Kuo A."/>
            <person name="Riley R."/>
            <person name="Mondo S."/>
            <person name="LaButti K."/>
            <person name="Haridas S."/>
            <person name="Pangalinan J."/>
            <person name="Salamov A.A."/>
            <person name="Simmons B.A."/>
            <person name="Magnuson J.K."/>
            <person name="Chen J."/>
            <person name="Drula E."/>
            <person name="Henrissat B."/>
            <person name="Wiebenga A."/>
            <person name="Lubbers R.J."/>
            <person name="Gomes A.C."/>
            <person name="Makela M.R."/>
            <person name="Stajich J."/>
            <person name="Grigoriev I.V."/>
            <person name="Mortensen U.H."/>
            <person name="De vries R.P."/>
            <person name="Baker S.E."/>
            <person name="Andersen M.R."/>
        </authorList>
    </citation>
    <scope>NUCLEOTIDE SEQUENCE [LARGE SCALE GENOMIC DNA]</scope>
    <source>
        <strain evidence="7 8">CBS 600.67</strain>
    </source>
</reference>
<keyword evidence="2 4" id="KW-0863">Zinc-finger</keyword>